<proteinExistence type="predicted"/>
<protein>
    <submittedName>
        <fullName evidence="1">Uncharacterized protein YybG</fullName>
    </submittedName>
</protein>
<organism evidence="1">
    <name type="scientific">uncultured Propionibacteriaceae bacterium</name>
    <dbReference type="NCBI Taxonomy" id="257457"/>
    <lineage>
        <taxon>Bacteria</taxon>
        <taxon>Bacillati</taxon>
        <taxon>Actinomycetota</taxon>
        <taxon>Actinomycetes</taxon>
        <taxon>Propionibacteriales</taxon>
        <taxon>Propionibacteriaceae</taxon>
        <taxon>environmental samples</taxon>
    </lineage>
</organism>
<dbReference type="SUPFAM" id="SSF141571">
    <property type="entry name" value="Pentapeptide repeat-like"/>
    <property type="match status" value="1"/>
</dbReference>
<dbReference type="Pfam" id="PF00805">
    <property type="entry name" value="Pentapeptide"/>
    <property type="match status" value="1"/>
</dbReference>
<dbReference type="AlphaFoldDB" id="A0A6J4P5X2"/>
<dbReference type="EMBL" id="CADCUO010000175">
    <property type="protein sequence ID" value="CAA9406664.1"/>
    <property type="molecule type" value="Genomic_DNA"/>
</dbReference>
<evidence type="ECO:0000313" key="1">
    <source>
        <dbReference type="EMBL" id="CAA9406664.1"/>
    </source>
</evidence>
<accession>A0A6J4P5X2</accession>
<dbReference type="InterPro" id="IPR001646">
    <property type="entry name" value="5peptide_repeat"/>
</dbReference>
<sequence>MSADGGGAVSLSLTADCEHCFGLCCVALPFAASADFGFDKPGGEPCRNLQSDFRCGIHSELRQQGFPGCTVYDCFGAGQHVSQSTFGAQDWRGNSQHAQRMFQVFPIMRQLQELLWYLTEALTLQPARSLHPELGAALDQTARLTRGSAAELRELDMAAHHQRTNELLLRTSELVRATTQGERANYRGANLIGARLSGKDLRGASLRGASLVGAVLRKADLRWADFTGADLRGADLSGADLTGSLFLTQSQLGAATGDAATKLPGSLTRPAHWRST</sequence>
<dbReference type="InterPro" id="IPR051082">
    <property type="entry name" value="Pentapeptide-BTB/POZ_domain"/>
</dbReference>
<dbReference type="PANTHER" id="PTHR14136">
    <property type="entry name" value="BTB_POZ DOMAIN-CONTAINING PROTEIN KCTD9"/>
    <property type="match status" value="1"/>
</dbReference>
<gene>
    <name evidence="1" type="ORF">AVDCRST_MAG75-2481</name>
</gene>
<dbReference type="PANTHER" id="PTHR14136:SF17">
    <property type="entry name" value="BTB_POZ DOMAIN-CONTAINING PROTEIN KCTD9"/>
    <property type="match status" value="1"/>
</dbReference>
<dbReference type="Gene3D" id="2.160.20.80">
    <property type="entry name" value="E3 ubiquitin-protein ligase SopA"/>
    <property type="match status" value="1"/>
</dbReference>
<name>A0A6J4P5X2_9ACTN</name>
<reference evidence="1" key="1">
    <citation type="submission" date="2020-02" db="EMBL/GenBank/DDBJ databases">
        <authorList>
            <person name="Meier V. D."/>
        </authorList>
    </citation>
    <scope>NUCLEOTIDE SEQUENCE</scope>
    <source>
        <strain evidence="1">AVDCRST_MAG75</strain>
    </source>
</reference>